<comment type="caution">
    <text evidence="2">The sequence shown here is derived from an EMBL/GenBank/DDBJ whole genome shotgun (WGS) entry which is preliminary data.</text>
</comment>
<comment type="similarity">
    <text evidence="1">Belongs to the CutA family.</text>
</comment>
<dbReference type="Pfam" id="PF03091">
    <property type="entry name" value="CutA1"/>
    <property type="match status" value="1"/>
</dbReference>
<reference evidence="2 3" key="1">
    <citation type="submission" date="2017-08" db="EMBL/GenBank/DDBJ databases">
        <title>Infants hospitalized years apart are colonized by the same room-sourced microbial strains.</title>
        <authorList>
            <person name="Brooks B."/>
            <person name="Olm M.R."/>
            <person name="Firek B.A."/>
            <person name="Baker R."/>
            <person name="Thomas B.C."/>
            <person name="Morowitz M.J."/>
            <person name="Banfield J.F."/>
        </authorList>
    </citation>
    <scope>NUCLEOTIDE SEQUENCE [LARGE SCALE GENOMIC DNA]</scope>
    <source>
        <strain evidence="2">S2_005_003_R2_43</strain>
    </source>
</reference>
<dbReference type="Gene3D" id="3.30.70.120">
    <property type="match status" value="1"/>
</dbReference>
<name>A0A2W5M6Z3_ANCNO</name>
<dbReference type="PANTHER" id="PTHR23419">
    <property type="entry name" value="DIVALENT CATION TOLERANCE CUTA-RELATED"/>
    <property type="match status" value="1"/>
</dbReference>
<gene>
    <name evidence="2" type="ORF">DI565_15490</name>
</gene>
<dbReference type="AlphaFoldDB" id="A0A2W5M6Z3"/>
<dbReference type="EMBL" id="QFPN01000008">
    <property type="protein sequence ID" value="PZQ13153.1"/>
    <property type="molecule type" value="Genomic_DNA"/>
</dbReference>
<organism evidence="2 3">
    <name type="scientific">Ancylobacter novellus</name>
    <name type="common">Thiobacillus novellus</name>
    <dbReference type="NCBI Taxonomy" id="921"/>
    <lineage>
        <taxon>Bacteria</taxon>
        <taxon>Pseudomonadati</taxon>
        <taxon>Pseudomonadota</taxon>
        <taxon>Alphaproteobacteria</taxon>
        <taxon>Hyphomicrobiales</taxon>
        <taxon>Xanthobacteraceae</taxon>
        <taxon>Ancylobacter</taxon>
    </lineage>
</organism>
<dbReference type="GO" id="GO:0010038">
    <property type="term" value="P:response to metal ion"/>
    <property type="evidence" value="ECO:0007669"/>
    <property type="project" value="InterPro"/>
</dbReference>
<dbReference type="InterPro" id="IPR004323">
    <property type="entry name" value="Ion_tolerance_CutA"/>
</dbReference>
<dbReference type="Proteomes" id="UP000249577">
    <property type="component" value="Unassembled WGS sequence"/>
</dbReference>
<protein>
    <submittedName>
        <fullName evidence="2">Divalent-cation tolerance protein CutA</fullName>
    </submittedName>
</protein>
<dbReference type="GO" id="GO:0005507">
    <property type="term" value="F:copper ion binding"/>
    <property type="evidence" value="ECO:0007669"/>
    <property type="project" value="TreeGrafter"/>
</dbReference>
<sequence length="107" mass="11835">MTEFVTVTTTTDDRAAAERIARAAVERRLGACARIMPVQSVYRWKGEICDAAEFSVEIKTTASRRGLLEATIRELHPYELPEIVVHPILDGSPDYLAWLSAETAGDS</sequence>
<evidence type="ECO:0000256" key="1">
    <source>
        <dbReference type="ARBA" id="ARBA00010169"/>
    </source>
</evidence>
<evidence type="ECO:0000313" key="2">
    <source>
        <dbReference type="EMBL" id="PZQ13153.1"/>
    </source>
</evidence>
<dbReference type="PANTHER" id="PTHR23419:SF8">
    <property type="entry name" value="FI09726P"/>
    <property type="match status" value="1"/>
</dbReference>
<evidence type="ECO:0000313" key="3">
    <source>
        <dbReference type="Proteomes" id="UP000249577"/>
    </source>
</evidence>
<proteinExistence type="inferred from homology"/>
<dbReference type="InterPro" id="IPR015867">
    <property type="entry name" value="N-reg_PII/ATP_PRibTrfase_C"/>
</dbReference>
<dbReference type="SUPFAM" id="SSF54913">
    <property type="entry name" value="GlnB-like"/>
    <property type="match status" value="1"/>
</dbReference>
<dbReference type="InterPro" id="IPR011322">
    <property type="entry name" value="N-reg_PII-like_a/b"/>
</dbReference>
<accession>A0A2W5M6Z3</accession>